<dbReference type="EMBL" id="MHTB01000013">
    <property type="protein sequence ID" value="OHA55471.1"/>
    <property type="molecule type" value="Genomic_DNA"/>
</dbReference>
<organism evidence="1 2">
    <name type="scientific">Candidatus Veblenbacteria bacterium RIFOXYA2_FULL_43_9</name>
    <dbReference type="NCBI Taxonomy" id="1802425"/>
    <lineage>
        <taxon>Bacteria</taxon>
        <taxon>Candidatus Vebleniibacteriota</taxon>
    </lineage>
</organism>
<evidence type="ECO:0000313" key="1">
    <source>
        <dbReference type="EMBL" id="OHA55471.1"/>
    </source>
</evidence>
<sequence>MANKFETPSQLNDKLSPDEAADLVEQIGDPRLSIDLNNKEYFCISLPGGNRFIPRLKNIPWANKNGSVSYIHIEMFLRATLKAIDDYSSLNDKEKQDLIS</sequence>
<dbReference type="AlphaFoldDB" id="A0A1G2Q6E2"/>
<proteinExistence type="predicted"/>
<dbReference type="Proteomes" id="UP000178936">
    <property type="component" value="Unassembled WGS sequence"/>
</dbReference>
<reference evidence="1 2" key="1">
    <citation type="journal article" date="2016" name="Nat. Commun.">
        <title>Thousands of microbial genomes shed light on interconnected biogeochemical processes in an aquifer system.</title>
        <authorList>
            <person name="Anantharaman K."/>
            <person name="Brown C.T."/>
            <person name="Hug L.A."/>
            <person name="Sharon I."/>
            <person name="Castelle C.J."/>
            <person name="Probst A.J."/>
            <person name="Thomas B.C."/>
            <person name="Singh A."/>
            <person name="Wilkins M.J."/>
            <person name="Karaoz U."/>
            <person name="Brodie E.L."/>
            <person name="Williams K.H."/>
            <person name="Hubbard S.S."/>
            <person name="Banfield J.F."/>
        </authorList>
    </citation>
    <scope>NUCLEOTIDE SEQUENCE [LARGE SCALE GENOMIC DNA]</scope>
</reference>
<comment type="caution">
    <text evidence="1">The sequence shown here is derived from an EMBL/GenBank/DDBJ whole genome shotgun (WGS) entry which is preliminary data.</text>
</comment>
<accession>A0A1G2Q6E2</accession>
<evidence type="ECO:0000313" key="2">
    <source>
        <dbReference type="Proteomes" id="UP000178936"/>
    </source>
</evidence>
<protein>
    <submittedName>
        <fullName evidence="1">Uncharacterized protein</fullName>
    </submittedName>
</protein>
<name>A0A1G2Q6E2_9BACT</name>
<gene>
    <name evidence="1" type="ORF">A2226_02690</name>
</gene>